<organism evidence="1 2">
    <name type="scientific">Daedalea quercina L-15889</name>
    <dbReference type="NCBI Taxonomy" id="1314783"/>
    <lineage>
        <taxon>Eukaryota</taxon>
        <taxon>Fungi</taxon>
        <taxon>Dikarya</taxon>
        <taxon>Basidiomycota</taxon>
        <taxon>Agaricomycotina</taxon>
        <taxon>Agaricomycetes</taxon>
        <taxon>Polyporales</taxon>
        <taxon>Fomitopsis</taxon>
    </lineage>
</organism>
<evidence type="ECO:0000313" key="1">
    <source>
        <dbReference type="EMBL" id="KZT73824.1"/>
    </source>
</evidence>
<name>A0A165TRA3_9APHY</name>
<dbReference type="EMBL" id="KV429035">
    <property type="protein sequence ID" value="KZT73824.1"/>
    <property type="molecule type" value="Genomic_DNA"/>
</dbReference>
<keyword evidence="2" id="KW-1185">Reference proteome</keyword>
<evidence type="ECO:0000313" key="2">
    <source>
        <dbReference type="Proteomes" id="UP000076727"/>
    </source>
</evidence>
<sequence length="168" mass="19113">MSCAPSVVRGFNSSNCTTQSTWTFLTVFVVLNAWNEWLRGTNDSGIHHARSFSQTSAHLLLVETIKLFLSLAYSLWQWKWKSLRYASTGPYRADEEGLVAVGPTDPLWPYSHGHESPRGFVEGMVAICPPIRPFTLAHVFFVATIFASHQYNVGHSRHFEKAFWMFTQ</sequence>
<dbReference type="Proteomes" id="UP000076727">
    <property type="component" value="Unassembled WGS sequence"/>
</dbReference>
<reference evidence="1 2" key="1">
    <citation type="journal article" date="2016" name="Mol. Biol. Evol.">
        <title>Comparative Genomics of Early-Diverging Mushroom-Forming Fungi Provides Insights into the Origins of Lignocellulose Decay Capabilities.</title>
        <authorList>
            <person name="Nagy L.G."/>
            <person name="Riley R."/>
            <person name="Tritt A."/>
            <person name="Adam C."/>
            <person name="Daum C."/>
            <person name="Floudas D."/>
            <person name="Sun H."/>
            <person name="Yadav J.S."/>
            <person name="Pangilinan J."/>
            <person name="Larsson K.H."/>
            <person name="Matsuura K."/>
            <person name="Barry K."/>
            <person name="Labutti K."/>
            <person name="Kuo R."/>
            <person name="Ohm R.A."/>
            <person name="Bhattacharya S.S."/>
            <person name="Shirouzu T."/>
            <person name="Yoshinaga Y."/>
            <person name="Martin F.M."/>
            <person name="Grigoriev I.V."/>
            <person name="Hibbett D.S."/>
        </authorList>
    </citation>
    <scope>NUCLEOTIDE SEQUENCE [LARGE SCALE GENOMIC DNA]</scope>
    <source>
        <strain evidence="1 2">L-15889</strain>
    </source>
</reference>
<gene>
    <name evidence="1" type="ORF">DAEQUDRAFT_355973</name>
</gene>
<protein>
    <submittedName>
        <fullName evidence="1">Uncharacterized protein</fullName>
    </submittedName>
</protein>
<proteinExistence type="predicted"/>
<accession>A0A165TRA3</accession>
<dbReference type="AlphaFoldDB" id="A0A165TRA3"/>